<feature type="region of interest" description="Disordered" evidence="1">
    <location>
        <begin position="1"/>
        <end position="24"/>
    </location>
</feature>
<dbReference type="PANTHER" id="PTHR47150">
    <property type="entry name" value="OS12G0169200 PROTEIN"/>
    <property type="match status" value="1"/>
</dbReference>
<feature type="compositionally biased region" description="Basic and acidic residues" evidence="1">
    <location>
        <begin position="1"/>
        <end position="11"/>
    </location>
</feature>
<dbReference type="EMBL" id="JBBPBK010000009">
    <property type="protein sequence ID" value="KAK9278543.1"/>
    <property type="molecule type" value="Genomic_DNA"/>
</dbReference>
<dbReference type="InterPro" id="IPR006912">
    <property type="entry name" value="Harbinger_derived_prot"/>
</dbReference>
<evidence type="ECO:0000256" key="1">
    <source>
        <dbReference type="SAM" id="MobiDB-lite"/>
    </source>
</evidence>
<reference evidence="2 3" key="1">
    <citation type="journal article" date="2024" name="Plant J.">
        <title>Genome sequences and population genomics reveal climatic adaptation and genomic divergence between two closely related sweetgum species.</title>
        <authorList>
            <person name="Xu W.Q."/>
            <person name="Ren C.Q."/>
            <person name="Zhang X.Y."/>
            <person name="Comes H.P."/>
            <person name="Liu X.H."/>
            <person name="Li Y.G."/>
            <person name="Kettle C.J."/>
            <person name="Jalonen R."/>
            <person name="Gaisberger H."/>
            <person name="Ma Y.Z."/>
            <person name="Qiu Y.X."/>
        </authorList>
    </citation>
    <scope>NUCLEOTIDE SEQUENCE [LARGE SCALE GENOMIC DNA]</scope>
    <source>
        <strain evidence="2">Hangzhou</strain>
    </source>
</reference>
<sequence length="176" mass="20570">MKEERVNSERHSRTRRGSVPGHAVIDRDRVEGHQRLHHDYFADDPVSPANVFLEAYDRYFVQKRDACGMVGLSSLQKITAALRMLVYRVSVDTVDDYDIMQVCIILHNMIIEDEQYVKGVNNNYDTVDESPSISVFSRPTIEFSEFIRQTQHIRDREMHSQLQVDLVEHLWQLHGI</sequence>
<proteinExistence type="predicted"/>
<dbReference type="PANTHER" id="PTHR47150:SF7">
    <property type="entry name" value="NUCLEASE"/>
    <property type="match status" value="1"/>
</dbReference>
<dbReference type="Proteomes" id="UP001415857">
    <property type="component" value="Unassembled WGS sequence"/>
</dbReference>
<keyword evidence="3" id="KW-1185">Reference proteome</keyword>
<gene>
    <name evidence="2" type="ORF">L1049_028112</name>
</gene>
<dbReference type="AlphaFoldDB" id="A0AAP0WW41"/>
<dbReference type="Pfam" id="PF04827">
    <property type="entry name" value="Plant_tran"/>
    <property type="match status" value="1"/>
</dbReference>
<comment type="caution">
    <text evidence="2">The sequence shown here is derived from an EMBL/GenBank/DDBJ whole genome shotgun (WGS) entry which is preliminary data.</text>
</comment>
<organism evidence="2 3">
    <name type="scientific">Liquidambar formosana</name>
    <name type="common">Formosan gum</name>
    <dbReference type="NCBI Taxonomy" id="63359"/>
    <lineage>
        <taxon>Eukaryota</taxon>
        <taxon>Viridiplantae</taxon>
        <taxon>Streptophyta</taxon>
        <taxon>Embryophyta</taxon>
        <taxon>Tracheophyta</taxon>
        <taxon>Spermatophyta</taxon>
        <taxon>Magnoliopsida</taxon>
        <taxon>eudicotyledons</taxon>
        <taxon>Gunneridae</taxon>
        <taxon>Pentapetalae</taxon>
        <taxon>Saxifragales</taxon>
        <taxon>Altingiaceae</taxon>
        <taxon>Liquidambar</taxon>
    </lineage>
</organism>
<evidence type="ECO:0000313" key="2">
    <source>
        <dbReference type="EMBL" id="KAK9278543.1"/>
    </source>
</evidence>
<name>A0AAP0WW41_LIQFO</name>
<accession>A0AAP0WW41</accession>
<evidence type="ECO:0000313" key="3">
    <source>
        <dbReference type="Proteomes" id="UP001415857"/>
    </source>
</evidence>
<protein>
    <submittedName>
        <fullName evidence="2">Uncharacterized protein</fullName>
    </submittedName>
</protein>